<dbReference type="GO" id="GO:0008270">
    <property type="term" value="F:zinc ion binding"/>
    <property type="evidence" value="ECO:0007669"/>
    <property type="project" value="UniProtKB-KW"/>
</dbReference>
<dbReference type="VEuPathDB" id="FungiDB:BD410DRAFT_787562"/>
<evidence type="ECO:0000256" key="4">
    <source>
        <dbReference type="ARBA" id="ARBA00022833"/>
    </source>
</evidence>
<dbReference type="InterPro" id="IPR000058">
    <property type="entry name" value="Znf_AN1"/>
</dbReference>
<reference evidence="8 9" key="1">
    <citation type="submission" date="2018-06" db="EMBL/GenBank/DDBJ databases">
        <title>A transcriptomic atlas of mushroom development highlights an independent origin of complex multicellularity.</title>
        <authorList>
            <consortium name="DOE Joint Genome Institute"/>
            <person name="Krizsan K."/>
            <person name="Almasi E."/>
            <person name="Merenyi Z."/>
            <person name="Sahu N."/>
            <person name="Viragh M."/>
            <person name="Koszo T."/>
            <person name="Mondo S."/>
            <person name="Kiss B."/>
            <person name="Balint B."/>
            <person name="Kues U."/>
            <person name="Barry K."/>
            <person name="Hegedus J.C."/>
            <person name="Henrissat B."/>
            <person name="Johnson J."/>
            <person name="Lipzen A."/>
            <person name="Ohm R."/>
            <person name="Nagy I."/>
            <person name="Pangilinan J."/>
            <person name="Yan J."/>
            <person name="Xiong Y."/>
            <person name="Grigoriev I.V."/>
            <person name="Hibbett D.S."/>
            <person name="Nagy L.G."/>
        </authorList>
    </citation>
    <scope>NUCLEOTIDE SEQUENCE [LARGE SCALE GENOMIC DNA]</scope>
    <source>
        <strain evidence="8 9">SZMC22713</strain>
    </source>
</reference>
<evidence type="ECO:0000256" key="3">
    <source>
        <dbReference type="ARBA" id="ARBA00022771"/>
    </source>
</evidence>
<proteinExistence type="predicted"/>
<dbReference type="AlphaFoldDB" id="A0A4Y7Q8S9"/>
<evidence type="ECO:0000259" key="7">
    <source>
        <dbReference type="PROSITE" id="PS51039"/>
    </source>
</evidence>
<evidence type="ECO:0000256" key="5">
    <source>
        <dbReference type="PROSITE-ProRule" id="PRU00449"/>
    </source>
</evidence>
<keyword evidence="2" id="KW-0677">Repeat</keyword>
<keyword evidence="4" id="KW-0862">Zinc</keyword>
<dbReference type="PANTHER" id="PTHR14677">
    <property type="entry name" value="ARSENITE INDUCUBLE RNA ASSOCIATED PROTEIN AIP-1-RELATED"/>
    <property type="match status" value="1"/>
</dbReference>
<dbReference type="InterPro" id="IPR057357">
    <property type="entry name" value="Znf-C2H2_ZFAND2A/B"/>
</dbReference>
<evidence type="ECO:0000256" key="1">
    <source>
        <dbReference type="ARBA" id="ARBA00022723"/>
    </source>
</evidence>
<name>A0A4Y7Q8S9_9AGAM</name>
<feature type="region of interest" description="Disordered" evidence="6">
    <location>
        <begin position="183"/>
        <end position="304"/>
    </location>
</feature>
<dbReference type="SMART" id="SM00154">
    <property type="entry name" value="ZnF_AN1"/>
    <property type="match status" value="2"/>
</dbReference>
<accession>A0A4Y7Q8S9</accession>
<dbReference type="Gene3D" id="4.10.1110.10">
    <property type="entry name" value="AN1-like Zinc finger"/>
    <property type="match status" value="2"/>
</dbReference>
<feature type="domain" description="AN1-type" evidence="7">
    <location>
        <begin position="22"/>
        <end position="70"/>
    </location>
</feature>
<gene>
    <name evidence="8" type="ORF">BD410DRAFT_787562</name>
</gene>
<dbReference type="SUPFAM" id="SSF118310">
    <property type="entry name" value="AN1-like Zinc finger"/>
    <property type="match status" value="2"/>
</dbReference>
<dbReference type="PROSITE" id="PS51039">
    <property type="entry name" value="ZF_AN1"/>
    <property type="match status" value="1"/>
</dbReference>
<dbReference type="PANTHER" id="PTHR14677:SF40">
    <property type="entry name" value="CDC48-ASSOCIATED UBIQUITIN-LIKE_ZINC FINGER PROTEIN 1"/>
    <property type="match status" value="1"/>
</dbReference>
<dbReference type="Pfam" id="PF25403">
    <property type="entry name" value="zf-C2H2_ZFAND2"/>
    <property type="match status" value="1"/>
</dbReference>
<evidence type="ECO:0000313" key="8">
    <source>
        <dbReference type="EMBL" id="TDL23230.1"/>
    </source>
</evidence>
<sequence>MANPYAHVTYAKPREERAEPLLHIGKQCSSTKCTLVDFLPLKCEHCKEDFCGDHFKPDAHECKEWDPSKHDRVAPPCPLCSTPVAIPPNEDPNLRMERHINSECVAMGNTGKAPTVTKCGNKKCTKMWFMPIQCEKCRKQFCPEHRDSARHHCVTTTINEAPSSSNLGKTAVQQTSAASAAAAAAIRRQMASMTSKPKPKPQPTPAAKPVRAVASSSKANTTSGSGSGSGSKTPNPFNKQDSTSLSSHNLRSSPKSPLSTLPPTSTTASNLDDDATKPPERCSPKLTPQSDPWSFVPRPLFGTA</sequence>
<keyword evidence="9" id="KW-1185">Reference proteome</keyword>
<protein>
    <recommendedName>
        <fullName evidence="7">AN1-type domain-containing protein</fullName>
    </recommendedName>
</protein>
<feature type="compositionally biased region" description="Basic and acidic residues" evidence="6">
    <location>
        <begin position="274"/>
        <end position="283"/>
    </location>
</feature>
<dbReference type="Pfam" id="PF01428">
    <property type="entry name" value="zf-AN1"/>
    <property type="match status" value="2"/>
</dbReference>
<dbReference type="InterPro" id="IPR035896">
    <property type="entry name" value="AN1-like_Znf"/>
</dbReference>
<evidence type="ECO:0000256" key="6">
    <source>
        <dbReference type="SAM" id="MobiDB-lite"/>
    </source>
</evidence>
<evidence type="ECO:0000313" key="9">
    <source>
        <dbReference type="Proteomes" id="UP000294933"/>
    </source>
</evidence>
<keyword evidence="3 5" id="KW-0863">Zinc-finger</keyword>
<keyword evidence="1" id="KW-0479">Metal-binding</keyword>
<evidence type="ECO:0000256" key="2">
    <source>
        <dbReference type="ARBA" id="ARBA00022737"/>
    </source>
</evidence>
<dbReference type="GO" id="GO:0005737">
    <property type="term" value="C:cytoplasm"/>
    <property type="evidence" value="ECO:0007669"/>
    <property type="project" value="TreeGrafter"/>
</dbReference>
<dbReference type="Proteomes" id="UP000294933">
    <property type="component" value="Unassembled WGS sequence"/>
</dbReference>
<dbReference type="EMBL" id="ML170171">
    <property type="protein sequence ID" value="TDL23230.1"/>
    <property type="molecule type" value="Genomic_DNA"/>
</dbReference>
<dbReference type="OrthoDB" id="431929at2759"/>
<dbReference type="STRING" id="50990.A0A4Y7Q8S9"/>
<feature type="compositionally biased region" description="Low complexity" evidence="6">
    <location>
        <begin position="207"/>
        <end position="270"/>
    </location>
</feature>
<organism evidence="8 9">
    <name type="scientific">Rickenella mellea</name>
    <dbReference type="NCBI Taxonomy" id="50990"/>
    <lineage>
        <taxon>Eukaryota</taxon>
        <taxon>Fungi</taxon>
        <taxon>Dikarya</taxon>
        <taxon>Basidiomycota</taxon>
        <taxon>Agaricomycotina</taxon>
        <taxon>Agaricomycetes</taxon>
        <taxon>Hymenochaetales</taxon>
        <taxon>Rickenellaceae</taxon>
        <taxon>Rickenella</taxon>
    </lineage>
</organism>